<sequence length="383" mass="42605">MDNGETVAIILLDLSAAFDTVCHRTLITRLRSTGIQGQALDWIASFLANRSQRVYLPPFRSEPTKIICGVPQGSSLSPTLFNVYMNPLANIVCKHNIIITSYADDTQLILSLTKDPASAKTNLQEGMKDVADWMRLSRLKLNSEKTEVLILGNTPSAWDDSWWPTALGTAPTPTDHTRNLGFILDPLLTMTKQVNVVSSASFLTLCMLRKIFRWIPADTRKTVTHALVTSRLDYGNTLYDGTTAKLQNRLQRLGPPHPRRTPQQPHLRTPETPALAPNQQKDHLPTSHPRTQSPPRQGTGIPQQTPQLLRPHPPPPLLWPRTRCCPSHSPLHGGWEIFLLPGGQDLELPPHQPQDHPGPLRFPETPKDLAVRAAITLPFPLAP</sequence>
<dbReference type="Proteomes" id="UP001066276">
    <property type="component" value="Chromosome 1_2"/>
</dbReference>
<evidence type="ECO:0000259" key="2">
    <source>
        <dbReference type="PROSITE" id="PS50878"/>
    </source>
</evidence>
<proteinExistence type="predicted"/>
<dbReference type="InterPro" id="IPR000477">
    <property type="entry name" value="RT_dom"/>
</dbReference>
<dbReference type="AlphaFoldDB" id="A0AAV7WAZ0"/>
<dbReference type="InterPro" id="IPR043502">
    <property type="entry name" value="DNA/RNA_pol_sf"/>
</dbReference>
<protein>
    <recommendedName>
        <fullName evidence="2">Reverse transcriptase domain-containing protein</fullName>
    </recommendedName>
</protein>
<organism evidence="3 4">
    <name type="scientific">Pleurodeles waltl</name>
    <name type="common">Iberian ribbed newt</name>
    <dbReference type="NCBI Taxonomy" id="8319"/>
    <lineage>
        <taxon>Eukaryota</taxon>
        <taxon>Metazoa</taxon>
        <taxon>Chordata</taxon>
        <taxon>Craniata</taxon>
        <taxon>Vertebrata</taxon>
        <taxon>Euteleostomi</taxon>
        <taxon>Amphibia</taxon>
        <taxon>Batrachia</taxon>
        <taxon>Caudata</taxon>
        <taxon>Salamandroidea</taxon>
        <taxon>Salamandridae</taxon>
        <taxon>Pleurodelinae</taxon>
        <taxon>Pleurodeles</taxon>
    </lineage>
</organism>
<dbReference type="PANTHER" id="PTHR33332">
    <property type="entry name" value="REVERSE TRANSCRIPTASE DOMAIN-CONTAINING PROTEIN"/>
    <property type="match status" value="1"/>
</dbReference>
<evidence type="ECO:0000256" key="1">
    <source>
        <dbReference type="SAM" id="MobiDB-lite"/>
    </source>
</evidence>
<dbReference type="SUPFAM" id="SSF56672">
    <property type="entry name" value="DNA/RNA polymerases"/>
    <property type="match status" value="1"/>
</dbReference>
<evidence type="ECO:0000313" key="4">
    <source>
        <dbReference type="Proteomes" id="UP001066276"/>
    </source>
</evidence>
<comment type="caution">
    <text evidence="3">The sequence shown here is derived from an EMBL/GenBank/DDBJ whole genome shotgun (WGS) entry which is preliminary data.</text>
</comment>
<feature type="region of interest" description="Disordered" evidence="1">
    <location>
        <begin position="252"/>
        <end position="321"/>
    </location>
</feature>
<accession>A0AAV7WAZ0</accession>
<feature type="domain" description="Reverse transcriptase" evidence="2">
    <location>
        <begin position="1"/>
        <end position="184"/>
    </location>
</feature>
<dbReference type="PROSITE" id="PS50878">
    <property type="entry name" value="RT_POL"/>
    <property type="match status" value="1"/>
</dbReference>
<reference evidence="3" key="1">
    <citation type="journal article" date="2022" name="bioRxiv">
        <title>Sequencing and chromosome-scale assembly of the giantPleurodeles waltlgenome.</title>
        <authorList>
            <person name="Brown T."/>
            <person name="Elewa A."/>
            <person name="Iarovenko S."/>
            <person name="Subramanian E."/>
            <person name="Araus A.J."/>
            <person name="Petzold A."/>
            <person name="Susuki M."/>
            <person name="Suzuki K.-i.T."/>
            <person name="Hayashi T."/>
            <person name="Toyoda A."/>
            <person name="Oliveira C."/>
            <person name="Osipova E."/>
            <person name="Leigh N.D."/>
            <person name="Simon A."/>
            <person name="Yun M.H."/>
        </authorList>
    </citation>
    <scope>NUCLEOTIDE SEQUENCE</scope>
    <source>
        <strain evidence="3">20211129_DDA</strain>
        <tissue evidence="3">Liver</tissue>
    </source>
</reference>
<name>A0AAV7WAZ0_PLEWA</name>
<evidence type="ECO:0000313" key="3">
    <source>
        <dbReference type="EMBL" id="KAJ1210055.1"/>
    </source>
</evidence>
<gene>
    <name evidence="3" type="ORF">NDU88_005423</name>
</gene>
<dbReference type="Pfam" id="PF00078">
    <property type="entry name" value="RVT_1"/>
    <property type="match status" value="1"/>
</dbReference>
<keyword evidence="4" id="KW-1185">Reference proteome</keyword>
<dbReference type="EMBL" id="JANPWB010000002">
    <property type="protein sequence ID" value="KAJ1210055.1"/>
    <property type="molecule type" value="Genomic_DNA"/>
</dbReference>